<feature type="transmembrane region" description="Helical" evidence="1">
    <location>
        <begin position="99"/>
        <end position="117"/>
    </location>
</feature>
<evidence type="ECO:0000313" key="2">
    <source>
        <dbReference type="EMBL" id="SNS09273.1"/>
    </source>
</evidence>
<keyword evidence="1" id="KW-1133">Transmembrane helix</keyword>
<keyword evidence="3" id="KW-1185">Reference proteome</keyword>
<dbReference type="InterPro" id="IPR010718">
    <property type="entry name" value="DUF1294"/>
</dbReference>
<dbReference type="RefSeq" id="WP_042124935.1">
    <property type="nucleotide sequence ID" value="NZ_FZOL01000003.1"/>
</dbReference>
<accession>A0A239BQ96</accession>
<dbReference type="EMBL" id="FZOL01000003">
    <property type="protein sequence ID" value="SNS09273.1"/>
    <property type="molecule type" value="Genomic_DNA"/>
</dbReference>
<protein>
    <submittedName>
        <fullName evidence="2">Uncharacterized membrane protein YsdA, DUF1294 family</fullName>
    </submittedName>
</protein>
<dbReference type="AlphaFoldDB" id="A0A239BQ96"/>
<dbReference type="STRING" id="1215104.GCA_000730585_02746"/>
<feature type="transmembrane region" description="Helical" evidence="1">
    <location>
        <begin position="32"/>
        <end position="49"/>
    </location>
</feature>
<organism evidence="2 3">
    <name type="scientific">Pseudomonas japonica</name>
    <dbReference type="NCBI Taxonomy" id="256466"/>
    <lineage>
        <taxon>Bacteria</taxon>
        <taxon>Pseudomonadati</taxon>
        <taxon>Pseudomonadota</taxon>
        <taxon>Gammaproteobacteria</taxon>
        <taxon>Pseudomonadales</taxon>
        <taxon>Pseudomonadaceae</taxon>
        <taxon>Pseudomonas</taxon>
    </lineage>
</organism>
<keyword evidence="1" id="KW-0472">Membrane</keyword>
<dbReference type="OrthoDB" id="72963at2"/>
<evidence type="ECO:0000256" key="1">
    <source>
        <dbReference type="SAM" id="Phobius"/>
    </source>
</evidence>
<name>A0A239BQ96_9PSED</name>
<dbReference type="Pfam" id="PF06961">
    <property type="entry name" value="DUF1294"/>
    <property type="match status" value="1"/>
</dbReference>
<sequence>MRYPRLKLLAFGALCLLPLGGALNAGLAAQFWLPALAYAVMSLVCAGLYRHDKRQAVQVGRRIPERLLHLAELLGGWPGALLAQQLWRHKTRKLSYQLLFWLIVLVHQVVWLDWLFLGQWRHIF</sequence>
<reference evidence="3" key="1">
    <citation type="submission" date="2017-06" db="EMBL/GenBank/DDBJ databases">
        <authorList>
            <person name="Varghese N."/>
            <person name="Submissions S."/>
        </authorList>
    </citation>
    <scope>NUCLEOTIDE SEQUENCE [LARGE SCALE GENOMIC DNA]</scope>
    <source>
        <strain evidence="3">DSM 22348</strain>
    </source>
</reference>
<proteinExistence type="predicted"/>
<keyword evidence="1" id="KW-0812">Transmembrane</keyword>
<evidence type="ECO:0000313" key="3">
    <source>
        <dbReference type="Proteomes" id="UP000198407"/>
    </source>
</evidence>
<gene>
    <name evidence="2" type="ORF">SAMN05444352_10385</name>
</gene>
<dbReference type="Proteomes" id="UP000198407">
    <property type="component" value="Unassembled WGS sequence"/>
</dbReference>